<keyword evidence="2" id="KW-1185">Reference proteome</keyword>
<name>A0A9D4J4L6_DREPO</name>
<dbReference type="Proteomes" id="UP000828390">
    <property type="component" value="Unassembled WGS sequence"/>
</dbReference>
<proteinExistence type="predicted"/>
<protein>
    <submittedName>
        <fullName evidence="1">Uncharacterized protein</fullName>
    </submittedName>
</protein>
<dbReference type="EMBL" id="JAIWYP010000007">
    <property type="protein sequence ID" value="KAH3795142.1"/>
    <property type="molecule type" value="Genomic_DNA"/>
</dbReference>
<comment type="caution">
    <text evidence="1">The sequence shown here is derived from an EMBL/GenBank/DDBJ whole genome shotgun (WGS) entry which is preliminary data.</text>
</comment>
<dbReference type="AlphaFoldDB" id="A0A9D4J4L6"/>
<accession>A0A9D4J4L6</accession>
<organism evidence="1 2">
    <name type="scientific">Dreissena polymorpha</name>
    <name type="common">Zebra mussel</name>
    <name type="synonym">Mytilus polymorpha</name>
    <dbReference type="NCBI Taxonomy" id="45954"/>
    <lineage>
        <taxon>Eukaryota</taxon>
        <taxon>Metazoa</taxon>
        <taxon>Spiralia</taxon>
        <taxon>Lophotrochozoa</taxon>
        <taxon>Mollusca</taxon>
        <taxon>Bivalvia</taxon>
        <taxon>Autobranchia</taxon>
        <taxon>Heteroconchia</taxon>
        <taxon>Euheterodonta</taxon>
        <taxon>Imparidentia</taxon>
        <taxon>Neoheterodontei</taxon>
        <taxon>Myida</taxon>
        <taxon>Dreissenoidea</taxon>
        <taxon>Dreissenidae</taxon>
        <taxon>Dreissena</taxon>
    </lineage>
</organism>
<gene>
    <name evidence="1" type="ORF">DPMN_148689</name>
</gene>
<reference evidence="1" key="2">
    <citation type="submission" date="2020-11" db="EMBL/GenBank/DDBJ databases">
        <authorList>
            <person name="McCartney M.A."/>
            <person name="Auch B."/>
            <person name="Kono T."/>
            <person name="Mallez S."/>
            <person name="Becker A."/>
            <person name="Gohl D.M."/>
            <person name="Silverstein K.A.T."/>
            <person name="Koren S."/>
            <person name="Bechman K.B."/>
            <person name="Herman A."/>
            <person name="Abrahante J.E."/>
            <person name="Garbe J."/>
        </authorList>
    </citation>
    <scope>NUCLEOTIDE SEQUENCE</scope>
    <source>
        <strain evidence="1">Duluth1</strain>
        <tissue evidence="1">Whole animal</tissue>
    </source>
</reference>
<evidence type="ECO:0000313" key="1">
    <source>
        <dbReference type="EMBL" id="KAH3795142.1"/>
    </source>
</evidence>
<reference evidence="1" key="1">
    <citation type="journal article" date="2019" name="bioRxiv">
        <title>The Genome of the Zebra Mussel, Dreissena polymorpha: A Resource for Invasive Species Research.</title>
        <authorList>
            <person name="McCartney M.A."/>
            <person name="Auch B."/>
            <person name="Kono T."/>
            <person name="Mallez S."/>
            <person name="Zhang Y."/>
            <person name="Obille A."/>
            <person name="Becker A."/>
            <person name="Abrahante J.E."/>
            <person name="Garbe J."/>
            <person name="Badalamenti J.P."/>
            <person name="Herman A."/>
            <person name="Mangelson H."/>
            <person name="Liachko I."/>
            <person name="Sullivan S."/>
            <person name="Sone E.D."/>
            <person name="Koren S."/>
            <person name="Silverstein K.A.T."/>
            <person name="Beckman K.B."/>
            <person name="Gohl D.M."/>
        </authorList>
    </citation>
    <scope>NUCLEOTIDE SEQUENCE</scope>
    <source>
        <strain evidence="1">Duluth1</strain>
        <tissue evidence="1">Whole animal</tissue>
    </source>
</reference>
<evidence type="ECO:0000313" key="2">
    <source>
        <dbReference type="Proteomes" id="UP000828390"/>
    </source>
</evidence>
<sequence length="125" mass="13996">MVETLEKMTHASSDRELQELYFSIYDQREAAGFILPCNLFKKDHIPLLQSALVSNMVLDCRDELDQLILGLRTHNVQTLVREEKLCCLLAVGSLQSPLLMSEVCLTSSTVRISTGRLTVKLASSL</sequence>